<protein>
    <submittedName>
        <fullName evidence="2">Uncharacterized protein</fullName>
    </submittedName>
</protein>
<accession>A0A2R3Z8W8</accession>
<evidence type="ECO:0000313" key="3">
    <source>
        <dbReference type="Proteomes" id="UP000241507"/>
    </source>
</evidence>
<keyword evidence="1" id="KW-1133">Transmembrane helix</keyword>
<proteinExistence type="predicted"/>
<keyword evidence="1" id="KW-0812">Transmembrane</keyword>
<evidence type="ECO:0000256" key="1">
    <source>
        <dbReference type="SAM" id="Phobius"/>
    </source>
</evidence>
<dbReference type="KEGG" id="grs:C7S20_16310"/>
<dbReference type="Proteomes" id="UP000241507">
    <property type="component" value="Chromosome"/>
</dbReference>
<feature type="transmembrane region" description="Helical" evidence="1">
    <location>
        <begin position="12"/>
        <end position="31"/>
    </location>
</feature>
<reference evidence="3" key="1">
    <citation type="submission" date="2018-03" db="EMBL/GenBank/DDBJ databases">
        <title>Gramella fulva sp. nov., isolated from a dry surface of tidal flat.</title>
        <authorList>
            <person name="Hwang S.H."/>
            <person name="Hwang W.M."/>
            <person name="Kang K."/>
            <person name="Ahn T.-Y."/>
        </authorList>
    </citation>
    <scope>NUCLEOTIDE SEQUENCE [LARGE SCALE GENOMIC DNA]</scope>
    <source>
        <strain evidence="3">SH35</strain>
    </source>
</reference>
<gene>
    <name evidence="2" type="ORF">C7S20_16310</name>
</gene>
<dbReference type="RefSeq" id="WP_107013474.1">
    <property type="nucleotide sequence ID" value="NZ_CP028136.1"/>
</dbReference>
<sequence>MADIRVEKRKPIWPWILLIVIIAVVVFLFIYGSDDDDNEEIQTEEMEDVTSVNTQDFLQLKDVEQIKKIDNHEYTRKTFV</sequence>
<keyword evidence="1" id="KW-0472">Membrane</keyword>
<keyword evidence="3" id="KW-1185">Reference proteome</keyword>
<dbReference type="AlphaFoldDB" id="A0A2R3Z8W8"/>
<name>A0A2R3Z8W8_9FLAO</name>
<evidence type="ECO:0000313" key="2">
    <source>
        <dbReference type="EMBL" id="AVR46703.1"/>
    </source>
</evidence>
<dbReference type="EMBL" id="CP028136">
    <property type="protein sequence ID" value="AVR46703.1"/>
    <property type="molecule type" value="Genomic_DNA"/>
</dbReference>
<organism evidence="2 3">
    <name type="scientific">Christiangramia fulva</name>
    <dbReference type="NCBI Taxonomy" id="2126553"/>
    <lineage>
        <taxon>Bacteria</taxon>
        <taxon>Pseudomonadati</taxon>
        <taxon>Bacteroidota</taxon>
        <taxon>Flavobacteriia</taxon>
        <taxon>Flavobacteriales</taxon>
        <taxon>Flavobacteriaceae</taxon>
        <taxon>Christiangramia</taxon>
    </lineage>
</organism>